<comment type="catalytic activity">
    <reaction evidence="11">
        <text>L-seryl-[protein] + ATP = O-phospho-L-seryl-[protein] + ADP + H(+)</text>
        <dbReference type="Rhea" id="RHEA:17989"/>
        <dbReference type="Rhea" id="RHEA-COMP:9863"/>
        <dbReference type="Rhea" id="RHEA-COMP:11604"/>
        <dbReference type="ChEBI" id="CHEBI:15378"/>
        <dbReference type="ChEBI" id="CHEBI:29999"/>
        <dbReference type="ChEBI" id="CHEBI:30616"/>
        <dbReference type="ChEBI" id="CHEBI:83421"/>
        <dbReference type="ChEBI" id="CHEBI:456216"/>
        <dbReference type="EC" id="2.7.11.1"/>
    </reaction>
</comment>
<evidence type="ECO:0000256" key="10">
    <source>
        <dbReference type="ARBA" id="ARBA00047899"/>
    </source>
</evidence>
<keyword evidence="3" id="KW-0723">Serine/threonine-protein kinase</keyword>
<gene>
    <name evidence="13" type="ordered locus">Mfer_0294</name>
</gene>
<keyword evidence="6" id="KW-0547">Nucleotide-binding</keyword>
<dbReference type="InterPro" id="IPR000719">
    <property type="entry name" value="Prot_kinase_dom"/>
</dbReference>
<dbReference type="GO" id="GO:0004674">
    <property type="term" value="F:protein serine/threonine kinase activity"/>
    <property type="evidence" value="ECO:0007669"/>
    <property type="project" value="UniProtKB-KW"/>
</dbReference>
<dbReference type="KEGG" id="mfv:Mfer_0294"/>
<evidence type="ECO:0000256" key="1">
    <source>
        <dbReference type="ARBA" id="ARBA00009196"/>
    </source>
</evidence>
<keyword evidence="4" id="KW-0808">Transferase</keyword>
<evidence type="ECO:0000256" key="8">
    <source>
        <dbReference type="ARBA" id="ARBA00022840"/>
    </source>
</evidence>
<evidence type="ECO:0000256" key="5">
    <source>
        <dbReference type="ARBA" id="ARBA00022723"/>
    </source>
</evidence>
<dbReference type="InterPro" id="IPR018934">
    <property type="entry name" value="RIO_dom"/>
</dbReference>
<keyword evidence="5" id="KW-0479">Metal-binding</keyword>
<dbReference type="GO" id="GO:0005524">
    <property type="term" value="F:ATP binding"/>
    <property type="evidence" value="ECO:0007669"/>
    <property type="project" value="UniProtKB-KW"/>
</dbReference>
<dbReference type="EMBL" id="CP002278">
    <property type="protein sequence ID" value="ADP77097.1"/>
    <property type="molecule type" value="Genomic_DNA"/>
</dbReference>
<dbReference type="EC" id="2.7.11.1" evidence="2"/>
<dbReference type="Gene3D" id="3.30.200.20">
    <property type="entry name" value="Phosphorylase Kinase, domain 1"/>
    <property type="match status" value="1"/>
</dbReference>
<reference evidence="13 14" key="1">
    <citation type="journal article" date="2010" name="Stand. Genomic Sci.">
        <title>Complete genome sequence of Methanothermus fervidus type strain (V24S).</title>
        <authorList>
            <person name="Anderson I."/>
            <person name="Djao O.D."/>
            <person name="Misra M."/>
            <person name="Chertkov O."/>
            <person name="Nolan M."/>
            <person name="Lucas S."/>
            <person name="Lapidus A."/>
            <person name="Del Rio T.G."/>
            <person name="Tice H."/>
            <person name="Cheng J.F."/>
            <person name="Tapia R."/>
            <person name="Han C."/>
            <person name="Goodwin L."/>
            <person name="Pitluck S."/>
            <person name="Liolios K."/>
            <person name="Ivanova N."/>
            <person name="Mavromatis K."/>
            <person name="Mikhailova N."/>
            <person name="Pati A."/>
            <person name="Brambilla E."/>
            <person name="Chen A."/>
            <person name="Palaniappan K."/>
            <person name="Land M."/>
            <person name="Hauser L."/>
            <person name="Chang Y.J."/>
            <person name="Jeffries C.D."/>
            <person name="Sikorski J."/>
            <person name="Spring S."/>
            <person name="Rohde M."/>
            <person name="Eichinger K."/>
            <person name="Huber H."/>
            <person name="Wirth R."/>
            <person name="Goker M."/>
            <person name="Detter J.C."/>
            <person name="Woyke T."/>
            <person name="Bristow J."/>
            <person name="Eisen J.A."/>
            <person name="Markowitz V."/>
            <person name="Hugenholtz P."/>
            <person name="Klenk H.P."/>
            <person name="Kyrpides N.C."/>
        </authorList>
    </citation>
    <scope>NUCLEOTIDE SEQUENCE [LARGE SCALE GENOMIC DNA]</scope>
    <source>
        <strain evidence="14">ATCC 43054 / DSM 2088 / JCM 10308 / V24 S</strain>
    </source>
</reference>
<keyword evidence="7 13" id="KW-0418">Kinase</keyword>
<proteinExistence type="inferred from homology"/>
<comment type="similarity">
    <text evidence="1">Belongs to the protein kinase superfamily. RIO-type Ser/Thr kinase family.</text>
</comment>
<evidence type="ECO:0000313" key="13">
    <source>
        <dbReference type="EMBL" id="ADP77097.1"/>
    </source>
</evidence>
<name>E3GXR5_METFV</name>
<dbReference type="InterPro" id="IPR000687">
    <property type="entry name" value="RIO_kinase"/>
</dbReference>
<accession>E3GXR5</accession>
<evidence type="ECO:0000256" key="7">
    <source>
        <dbReference type="ARBA" id="ARBA00022777"/>
    </source>
</evidence>
<keyword evidence="9" id="KW-0460">Magnesium</keyword>
<dbReference type="GO" id="GO:0046872">
    <property type="term" value="F:metal ion binding"/>
    <property type="evidence" value="ECO:0007669"/>
    <property type="project" value="UniProtKB-KW"/>
</dbReference>
<organism evidence="13 14">
    <name type="scientific">Methanothermus fervidus (strain ATCC 43054 / DSM 2088 / JCM 10308 / V24 S)</name>
    <dbReference type="NCBI Taxonomy" id="523846"/>
    <lineage>
        <taxon>Archaea</taxon>
        <taxon>Methanobacteriati</taxon>
        <taxon>Methanobacteriota</taxon>
        <taxon>Methanomada group</taxon>
        <taxon>Methanobacteria</taxon>
        <taxon>Methanobacteriales</taxon>
        <taxon>Methanothermaceae</taxon>
        <taxon>Methanothermus</taxon>
    </lineage>
</organism>
<dbReference type="STRING" id="523846.Mfer_0294"/>
<dbReference type="InterPro" id="IPR051272">
    <property type="entry name" value="RIO-type_Ser/Thr_kinase"/>
</dbReference>
<evidence type="ECO:0000256" key="9">
    <source>
        <dbReference type="ARBA" id="ARBA00022842"/>
    </source>
</evidence>
<dbReference type="SUPFAM" id="SSF56112">
    <property type="entry name" value="Protein kinase-like (PK-like)"/>
    <property type="match status" value="1"/>
</dbReference>
<comment type="catalytic activity">
    <reaction evidence="10">
        <text>L-threonyl-[protein] + ATP = O-phospho-L-threonyl-[protein] + ADP + H(+)</text>
        <dbReference type="Rhea" id="RHEA:46608"/>
        <dbReference type="Rhea" id="RHEA-COMP:11060"/>
        <dbReference type="Rhea" id="RHEA-COMP:11605"/>
        <dbReference type="ChEBI" id="CHEBI:15378"/>
        <dbReference type="ChEBI" id="CHEBI:30013"/>
        <dbReference type="ChEBI" id="CHEBI:30616"/>
        <dbReference type="ChEBI" id="CHEBI:61977"/>
        <dbReference type="ChEBI" id="CHEBI:456216"/>
        <dbReference type="EC" id="2.7.11.1"/>
    </reaction>
</comment>
<evidence type="ECO:0000256" key="6">
    <source>
        <dbReference type="ARBA" id="ARBA00022741"/>
    </source>
</evidence>
<feature type="domain" description="Protein kinase" evidence="12">
    <location>
        <begin position="52"/>
        <end position="254"/>
    </location>
</feature>
<sequence length="254" mass="29434">MPKKIDKIDEALEKIRSRKILKDSEERKIASEVFDQQTLQTLYKIANKGYIEVLNGVISTGKEANVFKGFVNSDIVAVKIYRIATSDFRKMENYILGDPRFDVRMSNRRQIVYTWVKKEYSNLKRAYKAKVRVPKPITSRNNVLVMEFIGDKYGNPAPTLRELPPDDPDKTFEKIILYYKRLYNDAKLVHGDFSTFNILNLDGEPVIIDLSQAVVVDHPLSMELLNRDIHNIVNDFRKLGVKTSFDEVKNMILD</sequence>
<evidence type="ECO:0000256" key="11">
    <source>
        <dbReference type="ARBA" id="ARBA00048679"/>
    </source>
</evidence>
<evidence type="ECO:0000259" key="12">
    <source>
        <dbReference type="PROSITE" id="PS50011"/>
    </source>
</evidence>
<dbReference type="CDD" id="cd05145">
    <property type="entry name" value="RIO1_like"/>
    <property type="match status" value="1"/>
</dbReference>
<evidence type="ECO:0000256" key="4">
    <source>
        <dbReference type="ARBA" id="ARBA00022679"/>
    </source>
</evidence>
<dbReference type="HOGENOM" id="CLU_018693_3_3_2"/>
<protein>
    <recommendedName>
        <fullName evidence="2">non-specific serine/threonine protein kinase</fullName>
        <ecNumber evidence="2">2.7.11.1</ecNumber>
    </recommendedName>
</protein>
<dbReference type="InterPro" id="IPR011009">
    <property type="entry name" value="Kinase-like_dom_sf"/>
</dbReference>
<dbReference type="Proteomes" id="UP000002315">
    <property type="component" value="Chromosome"/>
</dbReference>
<dbReference type="Pfam" id="PF01163">
    <property type="entry name" value="RIO1"/>
    <property type="match status" value="1"/>
</dbReference>
<keyword evidence="14" id="KW-1185">Reference proteome</keyword>
<dbReference type="Gene3D" id="1.10.510.10">
    <property type="entry name" value="Transferase(Phosphotransferase) domain 1"/>
    <property type="match status" value="1"/>
</dbReference>
<dbReference type="PANTHER" id="PTHR45723">
    <property type="entry name" value="SERINE/THREONINE-PROTEIN KINASE RIO1"/>
    <property type="match status" value="1"/>
</dbReference>
<evidence type="ECO:0000256" key="3">
    <source>
        <dbReference type="ARBA" id="ARBA00022527"/>
    </source>
</evidence>
<dbReference type="PROSITE" id="PS50011">
    <property type="entry name" value="PROTEIN_KINASE_DOM"/>
    <property type="match status" value="1"/>
</dbReference>
<dbReference type="AlphaFoldDB" id="E3GXR5"/>
<evidence type="ECO:0000256" key="2">
    <source>
        <dbReference type="ARBA" id="ARBA00012513"/>
    </source>
</evidence>
<dbReference type="OrthoDB" id="31344at2157"/>
<keyword evidence="8" id="KW-0067">ATP-binding</keyword>
<dbReference type="SMART" id="SM00090">
    <property type="entry name" value="RIO"/>
    <property type="match status" value="1"/>
</dbReference>
<evidence type="ECO:0000313" key="14">
    <source>
        <dbReference type="Proteomes" id="UP000002315"/>
    </source>
</evidence>